<dbReference type="EMBL" id="BAAAVT010000002">
    <property type="protein sequence ID" value="GAA3052798.1"/>
    <property type="molecule type" value="Genomic_DNA"/>
</dbReference>
<evidence type="ECO:0000313" key="2">
    <source>
        <dbReference type="Proteomes" id="UP001500236"/>
    </source>
</evidence>
<comment type="caution">
    <text evidence="1">The sequence shown here is derived from an EMBL/GenBank/DDBJ whole genome shotgun (WGS) entry which is preliminary data.</text>
</comment>
<dbReference type="Proteomes" id="UP001500236">
    <property type="component" value="Unassembled WGS sequence"/>
</dbReference>
<protein>
    <submittedName>
        <fullName evidence="1">Uncharacterized protein</fullName>
    </submittedName>
</protein>
<proteinExistence type="predicted"/>
<name>A0ABP6LSX4_9MICC</name>
<sequence>MLDVEAADRFDVELDFWAAALPPGAEVREDELLVAADGCSASAAAAFSSVDWDAVVGTMTFRLGRVKAVADPWSTHL</sequence>
<evidence type="ECO:0000313" key="1">
    <source>
        <dbReference type="EMBL" id="GAA3052798.1"/>
    </source>
</evidence>
<gene>
    <name evidence="1" type="ORF">GCM10010529_03550</name>
</gene>
<reference evidence="2" key="1">
    <citation type="journal article" date="2019" name="Int. J. Syst. Evol. Microbiol.">
        <title>The Global Catalogue of Microorganisms (GCM) 10K type strain sequencing project: providing services to taxonomists for standard genome sequencing and annotation.</title>
        <authorList>
            <consortium name="The Broad Institute Genomics Platform"/>
            <consortium name="The Broad Institute Genome Sequencing Center for Infectious Disease"/>
            <person name="Wu L."/>
            <person name="Ma J."/>
        </authorList>
    </citation>
    <scope>NUCLEOTIDE SEQUENCE [LARGE SCALE GENOMIC DNA]</scope>
    <source>
        <strain evidence="2">JCM 14309</strain>
    </source>
</reference>
<keyword evidence="2" id="KW-1185">Reference proteome</keyword>
<organism evidence="1 2">
    <name type="scientific">Nesterenkonia aethiopica</name>
    <dbReference type="NCBI Taxonomy" id="269144"/>
    <lineage>
        <taxon>Bacteria</taxon>
        <taxon>Bacillati</taxon>
        <taxon>Actinomycetota</taxon>
        <taxon>Actinomycetes</taxon>
        <taxon>Micrococcales</taxon>
        <taxon>Micrococcaceae</taxon>
        <taxon>Nesterenkonia</taxon>
    </lineage>
</organism>
<accession>A0ABP6LSX4</accession>